<evidence type="ECO:0000256" key="5">
    <source>
        <dbReference type="ARBA" id="ARBA00022837"/>
    </source>
</evidence>
<organism evidence="8 9">
    <name type="scientific">Sinocyclocheilus anshuiensis</name>
    <dbReference type="NCBI Taxonomy" id="1608454"/>
    <lineage>
        <taxon>Eukaryota</taxon>
        <taxon>Metazoa</taxon>
        <taxon>Chordata</taxon>
        <taxon>Craniata</taxon>
        <taxon>Vertebrata</taxon>
        <taxon>Euteleostomi</taxon>
        <taxon>Actinopterygii</taxon>
        <taxon>Neopterygii</taxon>
        <taxon>Teleostei</taxon>
        <taxon>Ostariophysi</taxon>
        <taxon>Cypriniformes</taxon>
        <taxon>Cyprinidae</taxon>
        <taxon>Cyprininae</taxon>
        <taxon>Sinocyclocheilus</taxon>
    </lineage>
</organism>
<proteinExistence type="inferred from homology"/>
<evidence type="ECO:0000256" key="1">
    <source>
        <dbReference type="ARBA" id="ARBA00001913"/>
    </source>
</evidence>
<feature type="domain" description="Sulfatase N-terminal" evidence="7">
    <location>
        <begin position="63"/>
        <end position="439"/>
    </location>
</feature>
<keyword evidence="6" id="KW-0812">Transmembrane</keyword>
<dbReference type="Pfam" id="PF14707">
    <property type="entry name" value="Sulfatase_C"/>
    <property type="match status" value="1"/>
</dbReference>
<dbReference type="Ensembl" id="ENSSANT00000021050.1">
    <property type="protein sequence ID" value="ENSSANP00000019729.1"/>
    <property type="gene ID" value="ENSSANG00000010216.1"/>
</dbReference>
<gene>
    <name evidence="8" type="primary">arsh</name>
</gene>
<dbReference type="Gene3D" id="1.10.287.550">
    <property type="entry name" value="Helix hairpin bin"/>
    <property type="match status" value="1"/>
</dbReference>
<dbReference type="GO" id="GO:0004065">
    <property type="term" value="F:arylsulfatase activity"/>
    <property type="evidence" value="ECO:0007669"/>
    <property type="project" value="TreeGrafter"/>
</dbReference>
<dbReference type="InterPro" id="IPR017850">
    <property type="entry name" value="Alkaline_phosphatase_core_sf"/>
</dbReference>
<dbReference type="PROSITE" id="PS00149">
    <property type="entry name" value="SULFATASE_2"/>
    <property type="match status" value="1"/>
</dbReference>
<evidence type="ECO:0000313" key="8">
    <source>
        <dbReference type="Ensembl" id="ENSSANP00000019729.1"/>
    </source>
</evidence>
<evidence type="ECO:0000256" key="3">
    <source>
        <dbReference type="ARBA" id="ARBA00022723"/>
    </source>
</evidence>
<dbReference type="Gene3D" id="3.30.1120.10">
    <property type="match status" value="1"/>
</dbReference>
<keyword evidence="3" id="KW-0479">Metal-binding</keyword>
<keyword evidence="5" id="KW-0106">Calcium</keyword>
<reference evidence="8" key="1">
    <citation type="submission" date="2025-08" db="UniProtKB">
        <authorList>
            <consortium name="Ensembl"/>
        </authorList>
    </citation>
    <scope>IDENTIFICATION</scope>
</reference>
<evidence type="ECO:0000256" key="6">
    <source>
        <dbReference type="SAM" id="Phobius"/>
    </source>
</evidence>
<dbReference type="PROSITE" id="PS00523">
    <property type="entry name" value="SULFATASE_1"/>
    <property type="match status" value="1"/>
</dbReference>
<keyword evidence="9" id="KW-1185">Reference proteome</keyword>
<keyword evidence="4" id="KW-0378">Hydrolase</keyword>
<dbReference type="FunFam" id="3.30.1120.10:FF:000001">
    <property type="entry name" value="Arylsulfatase E"/>
    <property type="match status" value="1"/>
</dbReference>
<evidence type="ECO:0000259" key="7">
    <source>
        <dbReference type="Pfam" id="PF00884"/>
    </source>
</evidence>
<dbReference type="InterPro" id="IPR024607">
    <property type="entry name" value="Sulfatase_CS"/>
</dbReference>
<dbReference type="Proteomes" id="UP000472260">
    <property type="component" value="Unassembled WGS sequence"/>
</dbReference>
<dbReference type="InterPro" id="IPR000917">
    <property type="entry name" value="Sulfatase_N"/>
</dbReference>
<dbReference type="AlphaFoldDB" id="A0A671LH72"/>
<dbReference type="GO" id="GO:0005783">
    <property type="term" value="C:endoplasmic reticulum"/>
    <property type="evidence" value="ECO:0007669"/>
    <property type="project" value="UniProtKB-ARBA"/>
</dbReference>
<dbReference type="SUPFAM" id="SSF53649">
    <property type="entry name" value="Alkaline phosphatase-like"/>
    <property type="match status" value="1"/>
</dbReference>
<comment type="cofactor">
    <cofactor evidence="1">
        <name>Ca(2+)</name>
        <dbReference type="ChEBI" id="CHEBI:29108"/>
    </cofactor>
</comment>
<dbReference type="PANTHER" id="PTHR42693">
    <property type="entry name" value="ARYLSULFATASE FAMILY MEMBER"/>
    <property type="match status" value="1"/>
</dbReference>
<evidence type="ECO:0000256" key="2">
    <source>
        <dbReference type="ARBA" id="ARBA00008779"/>
    </source>
</evidence>
<accession>A0A671LH72</accession>
<feature type="transmembrane region" description="Helical" evidence="6">
    <location>
        <begin position="249"/>
        <end position="266"/>
    </location>
</feature>
<sequence length="609" mass="67817">MRLYESVYGKRARRYSRNVDIILPAEDSEWESSLLCFCRFFAGLLVLLQSSSYVTSADHDSRPNFVLMMVDDLGIGDIGCYGNDTISTPNVDRLAADGVKLSQHLAAAPLCTPSRTAFMTGRYALRAGETSSIQVILFLAGSGGLPPNETTFAKLLQKQGYTTGIVGKWHLGVNCESRNDHCHHPNNHGFDFFYGLPFTNFNDCKPGAGKGVLVDVQETLWQMSALLALASLTLLAVRASALLRVSWSLAAFLAVLSLLGFTAWFVPFELLRTWNCIIMRNGEVVEQPVKLETLVLQITKHKHKFNRNGPFLLFLSLAHVHTPLFVSEGFTGKSKHGLYGDNVEEVDWMVGRMMETIERLGLSEKTLMYFTSDHGGHIEEGPKGGWNGIYRGGKAMGGWEGGIRVPGIFRWPGRLNPGREVAEPTSLMDVFPTVVKLAGGTLPEDRILDGRDLMPLLEGRTNRSQHEFMFHYCGMYLNAVRWHPPDSDSIFKVHFFTPNFSPAGAVGCYDTSICMCHGEFVTYHSPPLVFELSGDPSESRPLSPDTEPRLAEVLERVERAVTEHRRTLTPVERQLTWAKVLWKPWLQPCCGTFPFCSCEESNHTSAGAE</sequence>
<dbReference type="InterPro" id="IPR050738">
    <property type="entry name" value="Sulfatase"/>
</dbReference>
<dbReference type="GO" id="GO:0046872">
    <property type="term" value="F:metal ion binding"/>
    <property type="evidence" value="ECO:0007669"/>
    <property type="project" value="UniProtKB-KW"/>
</dbReference>
<dbReference type="Gene3D" id="3.40.720.10">
    <property type="entry name" value="Alkaline Phosphatase, subunit A"/>
    <property type="match status" value="1"/>
</dbReference>
<feature type="transmembrane region" description="Helical" evidence="6">
    <location>
        <begin position="220"/>
        <end position="237"/>
    </location>
</feature>
<dbReference type="PANTHER" id="PTHR42693:SF5">
    <property type="entry name" value="ARYLSULFATASE D"/>
    <property type="match status" value="1"/>
</dbReference>
<comment type="similarity">
    <text evidence="2">Belongs to the sulfatase family.</text>
</comment>
<evidence type="ECO:0000256" key="4">
    <source>
        <dbReference type="ARBA" id="ARBA00022801"/>
    </source>
</evidence>
<evidence type="ECO:0000313" key="9">
    <source>
        <dbReference type="Proteomes" id="UP000472260"/>
    </source>
</evidence>
<keyword evidence="6" id="KW-0472">Membrane</keyword>
<protein>
    <submittedName>
        <fullName evidence="8">Arylsulfatase D-like</fullName>
    </submittedName>
</protein>
<dbReference type="Pfam" id="PF00884">
    <property type="entry name" value="Sulfatase"/>
    <property type="match status" value="1"/>
</dbReference>
<reference evidence="8" key="2">
    <citation type="submission" date="2025-09" db="UniProtKB">
        <authorList>
            <consortium name="Ensembl"/>
        </authorList>
    </citation>
    <scope>IDENTIFICATION</scope>
</reference>
<name>A0A671LH72_9TELE</name>
<keyword evidence="6" id="KW-1133">Transmembrane helix</keyword>